<keyword evidence="2" id="KW-1185">Reference proteome</keyword>
<accession>A0A437AHT4</accession>
<dbReference type="AlphaFoldDB" id="A0A437AHT4"/>
<protein>
    <submittedName>
        <fullName evidence="1">Uncharacterized protein</fullName>
    </submittedName>
</protein>
<evidence type="ECO:0000313" key="2">
    <source>
        <dbReference type="Proteomes" id="UP000282876"/>
    </source>
</evidence>
<proteinExistence type="predicted"/>
<evidence type="ECO:0000313" key="1">
    <source>
        <dbReference type="EMBL" id="RVD90763.1"/>
    </source>
</evidence>
<dbReference type="Proteomes" id="UP000282876">
    <property type="component" value="Unassembled WGS sequence"/>
</dbReference>
<gene>
    <name evidence="1" type="ORF">TUBRATIS_28130</name>
</gene>
<sequence length="85" mass="10396">MKKHKSNPKEILERLKKEIEKFTNENRSGKSRINYFKNKLKDLGMKEKKSFIPFKHRLLLKKHKLIKQEREKKDYGEILSKKKNK</sequence>
<reference evidence="1 2" key="1">
    <citation type="submission" date="2018-10" db="EMBL/GenBank/DDBJ databases">
        <title>Draft genome sequence of the microsporidian Tubulinosema ratisbonensis.</title>
        <authorList>
            <person name="Polonais V."/>
            <person name="Peyretaillade E."/>
            <person name="Niehus S."/>
            <person name="Wawrzyniak I."/>
            <person name="Franchet A."/>
            <person name="Gaspin C."/>
            <person name="Reichstadt M."/>
            <person name="Belser C."/>
            <person name="Labadie K."/>
            <person name="Delbac F."/>
            <person name="Ferrandon D."/>
        </authorList>
    </citation>
    <scope>NUCLEOTIDE SEQUENCE [LARGE SCALE GENOMIC DNA]</scope>
    <source>
        <strain evidence="1 2">Franzen</strain>
    </source>
</reference>
<organism evidence="1 2">
    <name type="scientific">Tubulinosema ratisbonensis</name>
    <dbReference type="NCBI Taxonomy" id="291195"/>
    <lineage>
        <taxon>Eukaryota</taxon>
        <taxon>Fungi</taxon>
        <taxon>Fungi incertae sedis</taxon>
        <taxon>Microsporidia</taxon>
        <taxon>Tubulinosematoidea</taxon>
        <taxon>Tubulinosematidae</taxon>
        <taxon>Tubulinosema</taxon>
    </lineage>
</organism>
<dbReference type="EMBL" id="RCSS01000785">
    <property type="protein sequence ID" value="RVD90763.1"/>
    <property type="molecule type" value="Genomic_DNA"/>
</dbReference>
<comment type="caution">
    <text evidence="1">The sequence shown here is derived from an EMBL/GenBank/DDBJ whole genome shotgun (WGS) entry which is preliminary data.</text>
</comment>
<dbReference type="VEuPathDB" id="MicrosporidiaDB:TUBRATIS_28130"/>
<name>A0A437AHT4_9MICR</name>